<evidence type="ECO:0000313" key="1">
    <source>
        <dbReference type="EMBL" id="CAD7289503.1"/>
    </source>
</evidence>
<accession>A0ABN7KAE9</accession>
<protein>
    <submittedName>
        <fullName evidence="1">Uncharacterized protein</fullName>
    </submittedName>
</protein>
<gene>
    <name evidence="1" type="ORF">LMG7974_01580</name>
</gene>
<sequence length="154" mass="18013">MQIEISRYVFDNFEIGDEIKQKMQAIESSKMSYGEFKKYDLTKKSFMQSRFDSNLSENQKTTIINKHIHETLTSFDEILKSNNNISSFFEFMANLSNFKDNPTAEKAELIKGNIEALKSIDLTPEQKEFVSQVEQVYLNETQEQNSEDIKKTRL</sequence>
<proteinExistence type="predicted"/>
<organism evidence="1 2">
    <name type="scientific">Campylobacter majalis</name>
    <dbReference type="NCBI Taxonomy" id="2790656"/>
    <lineage>
        <taxon>Bacteria</taxon>
        <taxon>Pseudomonadati</taxon>
        <taxon>Campylobacterota</taxon>
        <taxon>Epsilonproteobacteria</taxon>
        <taxon>Campylobacterales</taxon>
        <taxon>Campylobacteraceae</taxon>
        <taxon>Campylobacter</taxon>
    </lineage>
</organism>
<dbReference type="Proteomes" id="UP000789803">
    <property type="component" value="Unassembled WGS sequence"/>
</dbReference>
<keyword evidence="2" id="KW-1185">Reference proteome</keyword>
<dbReference type="EMBL" id="CAJHOF010000017">
    <property type="protein sequence ID" value="CAD7289503.1"/>
    <property type="molecule type" value="Genomic_DNA"/>
</dbReference>
<dbReference type="RefSeq" id="WP_229933360.1">
    <property type="nucleotide sequence ID" value="NZ_CAJHOF010000017.1"/>
</dbReference>
<reference evidence="1 2" key="1">
    <citation type="submission" date="2020-11" db="EMBL/GenBank/DDBJ databases">
        <authorList>
            <person name="Peeters C."/>
        </authorList>
    </citation>
    <scope>NUCLEOTIDE SEQUENCE [LARGE SCALE GENOMIC DNA]</scope>
    <source>
        <strain evidence="1 2">LMG 7974</strain>
    </source>
</reference>
<name>A0ABN7KAE9_9BACT</name>
<evidence type="ECO:0000313" key="2">
    <source>
        <dbReference type="Proteomes" id="UP000789803"/>
    </source>
</evidence>
<comment type="caution">
    <text evidence="1">The sequence shown here is derived from an EMBL/GenBank/DDBJ whole genome shotgun (WGS) entry which is preliminary data.</text>
</comment>